<reference evidence="1 2" key="1">
    <citation type="journal article" date="2019" name="Sci. Rep.">
        <title>Orb-weaving spider Araneus ventricosus genome elucidates the spidroin gene catalogue.</title>
        <authorList>
            <person name="Kono N."/>
            <person name="Nakamura H."/>
            <person name="Ohtoshi R."/>
            <person name="Moran D.A.P."/>
            <person name="Shinohara A."/>
            <person name="Yoshida Y."/>
            <person name="Fujiwara M."/>
            <person name="Mori M."/>
            <person name="Tomita M."/>
            <person name="Arakawa K."/>
        </authorList>
    </citation>
    <scope>NUCLEOTIDE SEQUENCE [LARGE SCALE GENOMIC DNA]</scope>
</reference>
<dbReference type="Proteomes" id="UP000499080">
    <property type="component" value="Unassembled WGS sequence"/>
</dbReference>
<evidence type="ECO:0000313" key="2">
    <source>
        <dbReference type="Proteomes" id="UP000499080"/>
    </source>
</evidence>
<keyword evidence="2" id="KW-1185">Reference proteome</keyword>
<name>A0A4Y1ZT02_ARAVE</name>
<dbReference type="AlphaFoldDB" id="A0A4Y1ZT02"/>
<comment type="caution">
    <text evidence="1">The sequence shown here is derived from an EMBL/GenBank/DDBJ whole genome shotgun (WGS) entry which is preliminary data.</text>
</comment>
<accession>A0A4Y1ZT02</accession>
<proteinExistence type="predicted"/>
<protein>
    <submittedName>
        <fullName evidence="1">Uncharacterized protein</fullName>
    </submittedName>
</protein>
<gene>
    <name evidence="1" type="ORF">AVEN_114296_1</name>
</gene>
<sequence>KGERCGGLGEIAESRLLVRFEIPLHTSRRPHLPDLGCGWRESSVFAQEPCQTHYFASKHTGVCG</sequence>
<dbReference type="EMBL" id="BGPR01153184">
    <property type="protein sequence ID" value="GBL66649.1"/>
    <property type="molecule type" value="Genomic_DNA"/>
</dbReference>
<feature type="non-terminal residue" evidence="1">
    <location>
        <position position="1"/>
    </location>
</feature>
<evidence type="ECO:0000313" key="1">
    <source>
        <dbReference type="EMBL" id="GBL66649.1"/>
    </source>
</evidence>
<organism evidence="1 2">
    <name type="scientific">Araneus ventricosus</name>
    <name type="common">Orbweaver spider</name>
    <name type="synonym">Epeira ventricosa</name>
    <dbReference type="NCBI Taxonomy" id="182803"/>
    <lineage>
        <taxon>Eukaryota</taxon>
        <taxon>Metazoa</taxon>
        <taxon>Ecdysozoa</taxon>
        <taxon>Arthropoda</taxon>
        <taxon>Chelicerata</taxon>
        <taxon>Arachnida</taxon>
        <taxon>Araneae</taxon>
        <taxon>Araneomorphae</taxon>
        <taxon>Entelegynae</taxon>
        <taxon>Araneoidea</taxon>
        <taxon>Araneidae</taxon>
        <taxon>Araneus</taxon>
    </lineage>
</organism>